<gene>
    <name evidence="1" type="ORF">ACFO5U_01075</name>
</gene>
<organism evidence="1 2">
    <name type="scientific">Planococcus dechangensis</name>
    <dbReference type="NCBI Taxonomy" id="1176255"/>
    <lineage>
        <taxon>Bacteria</taxon>
        <taxon>Bacillati</taxon>
        <taxon>Bacillota</taxon>
        <taxon>Bacilli</taxon>
        <taxon>Bacillales</taxon>
        <taxon>Caryophanaceae</taxon>
        <taxon>Planococcus</taxon>
    </lineage>
</organism>
<evidence type="ECO:0000313" key="2">
    <source>
        <dbReference type="Proteomes" id="UP001595932"/>
    </source>
</evidence>
<proteinExistence type="predicted"/>
<dbReference type="Proteomes" id="UP001595932">
    <property type="component" value="Unassembled WGS sequence"/>
</dbReference>
<accession>A0ABV9M8C2</accession>
<evidence type="ECO:0000313" key="1">
    <source>
        <dbReference type="EMBL" id="MFC4711428.1"/>
    </source>
</evidence>
<keyword evidence="2" id="KW-1185">Reference proteome</keyword>
<dbReference type="EMBL" id="JBHSGL010000002">
    <property type="protein sequence ID" value="MFC4711428.1"/>
    <property type="molecule type" value="Genomic_DNA"/>
</dbReference>
<reference evidence="2" key="1">
    <citation type="journal article" date="2019" name="Int. J. Syst. Evol. Microbiol.">
        <title>The Global Catalogue of Microorganisms (GCM) 10K type strain sequencing project: providing services to taxonomists for standard genome sequencing and annotation.</title>
        <authorList>
            <consortium name="The Broad Institute Genomics Platform"/>
            <consortium name="The Broad Institute Genome Sequencing Center for Infectious Disease"/>
            <person name="Wu L."/>
            <person name="Ma J."/>
        </authorList>
    </citation>
    <scope>NUCLEOTIDE SEQUENCE [LARGE SCALE GENOMIC DNA]</scope>
    <source>
        <strain evidence="2">CGMCC 1.12151</strain>
    </source>
</reference>
<dbReference type="RefSeq" id="WP_377275905.1">
    <property type="nucleotide sequence ID" value="NZ_JBHSGL010000002.1"/>
</dbReference>
<name>A0ABV9M8C2_9BACL</name>
<protein>
    <submittedName>
        <fullName evidence="1">Uncharacterized protein</fullName>
    </submittedName>
</protein>
<sequence>MKNLQEKEQVLMAYYAQYYKGATFQEVKQLDSTLSEGIGEEQYGKLMEELKAEGLVRGLQAVEQQEQEGVDTPMATNEGMLYINNVLNLQSDAVEDHQLDYLQKHLETSHLELTLSPVKTYIESVVEEQAQEKPNDNTP</sequence>
<comment type="caution">
    <text evidence="1">The sequence shown here is derived from an EMBL/GenBank/DDBJ whole genome shotgun (WGS) entry which is preliminary data.</text>
</comment>